<keyword evidence="1" id="KW-0472">Membrane</keyword>
<feature type="transmembrane region" description="Helical" evidence="1">
    <location>
        <begin position="33"/>
        <end position="59"/>
    </location>
</feature>
<dbReference type="AlphaFoldDB" id="A0A8S1UEK6"/>
<accession>A0A8S1UEK6</accession>
<keyword evidence="3" id="KW-1185">Reference proteome</keyword>
<gene>
    <name evidence="2" type="ORF">POCTA_138.1.T0430317</name>
</gene>
<evidence type="ECO:0008006" key="4">
    <source>
        <dbReference type="Google" id="ProtNLM"/>
    </source>
</evidence>
<comment type="caution">
    <text evidence="2">The sequence shown here is derived from an EMBL/GenBank/DDBJ whole genome shotgun (WGS) entry which is preliminary data.</text>
</comment>
<name>A0A8S1UEK6_PAROT</name>
<keyword evidence="1" id="KW-1133">Transmembrane helix</keyword>
<sequence length="185" mass="22960">MWILLSSIIFSRIFEYIFKTQVKNFFYMKQVRIFFIIKLFLFLLMLATFLFGIYFYLMIQNQTSLIISYDFAILIDLLFLDMILFIAIKFWIREEKINQNKLRDFNLQRRPRTSVNFEIIQKYIQDLYHHLIFDLLIKFIRYLIEVIYQQYQQKLNSLFIFQPRRQKLRREAAMKVTVEKRILIT</sequence>
<evidence type="ECO:0000313" key="3">
    <source>
        <dbReference type="Proteomes" id="UP000683925"/>
    </source>
</evidence>
<keyword evidence="1" id="KW-0812">Transmembrane</keyword>
<evidence type="ECO:0000256" key="1">
    <source>
        <dbReference type="SAM" id="Phobius"/>
    </source>
</evidence>
<feature type="transmembrane region" description="Helical" evidence="1">
    <location>
        <begin position="71"/>
        <end position="92"/>
    </location>
</feature>
<dbReference type="Proteomes" id="UP000683925">
    <property type="component" value="Unassembled WGS sequence"/>
</dbReference>
<dbReference type="EMBL" id="CAJJDP010000043">
    <property type="protein sequence ID" value="CAD8163691.1"/>
    <property type="molecule type" value="Genomic_DNA"/>
</dbReference>
<organism evidence="2 3">
    <name type="scientific">Paramecium octaurelia</name>
    <dbReference type="NCBI Taxonomy" id="43137"/>
    <lineage>
        <taxon>Eukaryota</taxon>
        <taxon>Sar</taxon>
        <taxon>Alveolata</taxon>
        <taxon>Ciliophora</taxon>
        <taxon>Intramacronucleata</taxon>
        <taxon>Oligohymenophorea</taxon>
        <taxon>Peniculida</taxon>
        <taxon>Parameciidae</taxon>
        <taxon>Paramecium</taxon>
    </lineage>
</organism>
<proteinExistence type="predicted"/>
<reference evidence="2" key="1">
    <citation type="submission" date="2021-01" db="EMBL/GenBank/DDBJ databases">
        <authorList>
            <consortium name="Genoscope - CEA"/>
            <person name="William W."/>
        </authorList>
    </citation>
    <scope>NUCLEOTIDE SEQUENCE</scope>
</reference>
<protein>
    <recommendedName>
        <fullName evidence="4">Transmembrane protein</fullName>
    </recommendedName>
</protein>
<evidence type="ECO:0000313" key="2">
    <source>
        <dbReference type="EMBL" id="CAD8163691.1"/>
    </source>
</evidence>